<sequence>MQIDIIAGTRPNFVKIAALMHAFTTSFKIRLIHTGQHYDKNLSDSFFDQLEIPEPDVNLGIGSGSQAYQTGAIMKGYEELLTTTFLPDLCIVVGDVTSSMACAITAKKMQVKVAHVEAGIRSGDMTMPEEVNRILIDAIADYFFTTTRQASELLIKQGKDPNKVFFVGNTMIDTLLKFQTKLKKPKIWKDLNLTVNSFLVLTLHRPANVDEEENIKNTLLAIIQSSKDLPLIFPAHPRTALKLKAIGIQAKNLYIISSLSYLEFNYLVKHAKGVITDSGGITEETTVMEIPCITLRDNTERPETISIGTNELIGTDTNAIPDAMNKLLQGNWKKGGIPEYWDGKTGERIAKILASLVLDK</sequence>
<dbReference type="SUPFAM" id="SSF53756">
    <property type="entry name" value="UDP-Glycosyltransferase/glycogen phosphorylase"/>
    <property type="match status" value="1"/>
</dbReference>
<dbReference type="GO" id="GO:0016853">
    <property type="term" value="F:isomerase activity"/>
    <property type="evidence" value="ECO:0007669"/>
    <property type="project" value="UniProtKB-KW"/>
</dbReference>
<feature type="domain" description="UDP-N-acetylglucosamine 2-epimerase" evidence="2">
    <location>
        <begin position="25"/>
        <end position="353"/>
    </location>
</feature>
<dbReference type="Proteomes" id="UP000192746">
    <property type="component" value="Unassembled WGS sequence"/>
</dbReference>
<gene>
    <name evidence="3" type="ORF">IIF7_01650</name>
</gene>
<dbReference type="EMBL" id="ARYN01000001">
    <property type="protein sequence ID" value="ORL47425.1"/>
    <property type="molecule type" value="Genomic_DNA"/>
</dbReference>
<dbReference type="STRING" id="1185767.IIF7_01650"/>
<comment type="caution">
    <text evidence="3">The sequence shown here is derived from an EMBL/GenBank/DDBJ whole genome shotgun (WGS) entry which is preliminary data.</text>
</comment>
<organism evidence="3 4">
    <name type="scientific">Zunongwangia atlantica 22II14-10F7</name>
    <dbReference type="NCBI Taxonomy" id="1185767"/>
    <lineage>
        <taxon>Bacteria</taxon>
        <taxon>Pseudomonadati</taxon>
        <taxon>Bacteroidota</taxon>
        <taxon>Flavobacteriia</taxon>
        <taxon>Flavobacteriales</taxon>
        <taxon>Flavobacteriaceae</taxon>
        <taxon>Zunongwangia</taxon>
    </lineage>
</organism>
<dbReference type="PANTHER" id="PTHR43174:SF1">
    <property type="entry name" value="UDP-N-ACETYLGLUCOSAMINE 2-EPIMERASE"/>
    <property type="match status" value="1"/>
</dbReference>
<dbReference type="RefSeq" id="WP_084839913.1">
    <property type="nucleotide sequence ID" value="NZ_ARYN01000001.1"/>
</dbReference>
<reference evidence="3 4" key="1">
    <citation type="submission" date="2013-04" db="EMBL/GenBank/DDBJ databases">
        <title>Zunongwangia sp. 22II14-10F7 Genome Sequencing.</title>
        <authorList>
            <person name="Lai Q."/>
            <person name="Shao Z."/>
        </authorList>
    </citation>
    <scope>NUCLEOTIDE SEQUENCE [LARGE SCALE GENOMIC DNA]</scope>
    <source>
        <strain evidence="3 4">22II14-10F7</strain>
    </source>
</reference>
<dbReference type="Pfam" id="PF02350">
    <property type="entry name" value="Epimerase_2"/>
    <property type="match status" value="1"/>
</dbReference>
<comment type="similarity">
    <text evidence="1">Belongs to the UDP-N-acetylglucosamine 2-epimerase family.</text>
</comment>
<proteinExistence type="inferred from homology"/>
<evidence type="ECO:0000259" key="2">
    <source>
        <dbReference type="Pfam" id="PF02350"/>
    </source>
</evidence>
<protein>
    <submittedName>
        <fullName evidence="3">UDP-N-acetylglucosamine 2-epimerase</fullName>
    </submittedName>
</protein>
<dbReference type="InterPro" id="IPR003331">
    <property type="entry name" value="UDP_GlcNAc_Epimerase_2_dom"/>
</dbReference>
<dbReference type="Gene3D" id="3.40.50.2000">
    <property type="entry name" value="Glycogen Phosphorylase B"/>
    <property type="match status" value="2"/>
</dbReference>
<dbReference type="InterPro" id="IPR029767">
    <property type="entry name" value="WecB-like"/>
</dbReference>
<dbReference type="CDD" id="cd03786">
    <property type="entry name" value="GTB_UDP-GlcNAc_2-Epimerase"/>
    <property type="match status" value="1"/>
</dbReference>
<keyword evidence="1" id="KW-0413">Isomerase</keyword>
<dbReference type="AlphaFoldDB" id="A0A1Y1TA64"/>
<dbReference type="OrthoDB" id="9803238at2"/>
<keyword evidence="4" id="KW-1185">Reference proteome</keyword>
<evidence type="ECO:0000313" key="4">
    <source>
        <dbReference type="Proteomes" id="UP000192746"/>
    </source>
</evidence>
<accession>A0A1Y1TA64</accession>
<dbReference type="NCBIfam" id="TIGR00236">
    <property type="entry name" value="wecB"/>
    <property type="match status" value="1"/>
</dbReference>
<name>A0A1Y1TA64_9FLAO</name>
<evidence type="ECO:0000313" key="3">
    <source>
        <dbReference type="EMBL" id="ORL47425.1"/>
    </source>
</evidence>
<evidence type="ECO:0000256" key="1">
    <source>
        <dbReference type="RuleBase" id="RU003513"/>
    </source>
</evidence>
<dbReference type="PANTHER" id="PTHR43174">
    <property type="entry name" value="UDP-N-ACETYLGLUCOSAMINE 2-EPIMERASE"/>
    <property type="match status" value="1"/>
</dbReference>